<evidence type="ECO:0000256" key="1">
    <source>
        <dbReference type="SAM" id="Coils"/>
    </source>
</evidence>
<comment type="caution">
    <text evidence="2">The sequence shown here is derived from an EMBL/GenBank/DDBJ whole genome shotgun (WGS) entry which is preliminary data.</text>
</comment>
<proteinExistence type="predicted"/>
<dbReference type="AlphaFoldDB" id="A0A2G2WX22"/>
<dbReference type="EMBL" id="MLFT02000004">
    <property type="protein sequence ID" value="PHT49783.1"/>
    <property type="molecule type" value="Genomic_DNA"/>
</dbReference>
<reference evidence="2 3" key="1">
    <citation type="journal article" date="2017" name="Genome Biol.">
        <title>New reference genome sequences of hot pepper reveal the massive evolution of plant disease-resistance genes by retroduplication.</title>
        <authorList>
            <person name="Kim S."/>
            <person name="Park J."/>
            <person name="Yeom S.I."/>
            <person name="Kim Y.M."/>
            <person name="Seo E."/>
            <person name="Kim K.T."/>
            <person name="Kim M.S."/>
            <person name="Lee J.M."/>
            <person name="Cheong K."/>
            <person name="Shin H.S."/>
            <person name="Kim S.B."/>
            <person name="Han K."/>
            <person name="Lee J."/>
            <person name="Park M."/>
            <person name="Lee H.A."/>
            <person name="Lee H.Y."/>
            <person name="Lee Y."/>
            <person name="Oh S."/>
            <person name="Lee J.H."/>
            <person name="Choi E."/>
            <person name="Choi E."/>
            <person name="Lee S.E."/>
            <person name="Jeon J."/>
            <person name="Kim H."/>
            <person name="Choi G."/>
            <person name="Song H."/>
            <person name="Lee J."/>
            <person name="Lee S.C."/>
            <person name="Kwon J.K."/>
            <person name="Lee H.Y."/>
            <person name="Koo N."/>
            <person name="Hong Y."/>
            <person name="Kim R.W."/>
            <person name="Kang W.H."/>
            <person name="Huh J.H."/>
            <person name="Kang B.C."/>
            <person name="Yang T.J."/>
            <person name="Lee Y.H."/>
            <person name="Bennetzen J.L."/>
            <person name="Choi D."/>
        </authorList>
    </citation>
    <scope>NUCLEOTIDE SEQUENCE [LARGE SCALE GENOMIC DNA]</scope>
    <source>
        <strain evidence="3">cv. PBC81</strain>
    </source>
</reference>
<sequence>MKIMEEDLCACEERETFLEDELQRLRSELSARADLEKQNMDKIRGWLARARSIIQTQKEVLQFSESEISVLKSNNEDLKTQTNIALADLKKEEDRLTLKTEFMRWNVRRFTLELWKRSKQVLRTLMLLSSYEMEAKADKDMLPTPQLSPADIQAVAEPEFSLRGFRSCLISPTREGRWWWEDSNAKERGLHKGNIKDESMSGNGNGAVHADGSAAIANIFDPKDNAESRIY</sequence>
<evidence type="ECO:0000313" key="3">
    <source>
        <dbReference type="Proteomes" id="UP000224567"/>
    </source>
</evidence>
<keyword evidence="1" id="KW-0175">Coiled coil</keyword>
<evidence type="ECO:0000313" key="2">
    <source>
        <dbReference type="EMBL" id="PHT49783.1"/>
    </source>
</evidence>
<keyword evidence="3" id="KW-1185">Reference proteome</keyword>
<protein>
    <submittedName>
        <fullName evidence="2">5'-adenylylsulfate reductase 2, chloroplastic</fullName>
    </submittedName>
</protein>
<dbReference type="Proteomes" id="UP000224567">
    <property type="component" value="Unassembled WGS sequence"/>
</dbReference>
<reference evidence="3" key="2">
    <citation type="journal article" date="2017" name="J. Anim. Genet.">
        <title>Multiple reference genome sequences of hot pepper reveal the massive evolution of plant disease resistance genes by retroduplication.</title>
        <authorList>
            <person name="Kim S."/>
            <person name="Park J."/>
            <person name="Yeom S.-I."/>
            <person name="Kim Y.-M."/>
            <person name="Seo E."/>
            <person name="Kim K.-T."/>
            <person name="Kim M.-S."/>
            <person name="Lee J.M."/>
            <person name="Cheong K."/>
            <person name="Shin H.-S."/>
            <person name="Kim S.-B."/>
            <person name="Han K."/>
            <person name="Lee J."/>
            <person name="Park M."/>
            <person name="Lee H.-A."/>
            <person name="Lee H.-Y."/>
            <person name="Lee Y."/>
            <person name="Oh S."/>
            <person name="Lee J.H."/>
            <person name="Choi E."/>
            <person name="Choi E."/>
            <person name="Lee S.E."/>
            <person name="Jeon J."/>
            <person name="Kim H."/>
            <person name="Choi G."/>
            <person name="Song H."/>
            <person name="Lee J."/>
            <person name="Lee S.-C."/>
            <person name="Kwon J.-K."/>
            <person name="Lee H.-Y."/>
            <person name="Koo N."/>
            <person name="Hong Y."/>
            <person name="Kim R.W."/>
            <person name="Kang W.-H."/>
            <person name="Huh J.H."/>
            <person name="Kang B.-C."/>
            <person name="Yang T.-J."/>
            <person name="Lee Y.-H."/>
            <person name="Bennetzen J.L."/>
            <person name="Choi D."/>
        </authorList>
    </citation>
    <scope>NUCLEOTIDE SEQUENCE [LARGE SCALE GENOMIC DNA]</scope>
    <source>
        <strain evidence="3">cv. PBC81</strain>
    </source>
</reference>
<gene>
    <name evidence="2" type="ORF">CQW23_09530</name>
</gene>
<dbReference type="STRING" id="33114.A0A2G2WX22"/>
<name>A0A2G2WX22_CAPBA</name>
<organism evidence="2 3">
    <name type="scientific">Capsicum baccatum</name>
    <name type="common">Peruvian pepper</name>
    <dbReference type="NCBI Taxonomy" id="33114"/>
    <lineage>
        <taxon>Eukaryota</taxon>
        <taxon>Viridiplantae</taxon>
        <taxon>Streptophyta</taxon>
        <taxon>Embryophyta</taxon>
        <taxon>Tracheophyta</taxon>
        <taxon>Spermatophyta</taxon>
        <taxon>Magnoliopsida</taxon>
        <taxon>eudicotyledons</taxon>
        <taxon>Gunneridae</taxon>
        <taxon>Pentapetalae</taxon>
        <taxon>asterids</taxon>
        <taxon>lamiids</taxon>
        <taxon>Solanales</taxon>
        <taxon>Solanaceae</taxon>
        <taxon>Solanoideae</taxon>
        <taxon>Capsiceae</taxon>
        <taxon>Capsicum</taxon>
    </lineage>
</organism>
<accession>A0A2G2WX22</accession>
<feature type="coiled-coil region" evidence="1">
    <location>
        <begin position="18"/>
        <end position="95"/>
    </location>
</feature>